<dbReference type="OrthoDB" id="1113095at2"/>
<proteinExistence type="predicted"/>
<keyword evidence="3" id="KW-1185">Reference proteome</keyword>
<evidence type="ECO:0008006" key="4">
    <source>
        <dbReference type="Google" id="ProtNLM"/>
    </source>
</evidence>
<feature type="chain" id="PRO_5010321572" description="DUF3828 domain-containing protein" evidence="1">
    <location>
        <begin position="23"/>
        <end position="330"/>
    </location>
</feature>
<dbReference type="AlphaFoldDB" id="A0A1H0HN11"/>
<dbReference type="EMBL" id="FNGY01000012">
    <property type="protein sequence ID" value="SDO20413.1"/>
    <property type="molecule type" value="Genomic_DNA"/>
</dbReference>
<organism evidence="2 3">
    <name type="scientific">Pedobacter steynii</name>
    <dbReference type="NCBI Taxonomy" id="430522"/>
    <lineage>
        <taxon>Bacteria</taxon>
        <taxon>Pseudomonadati</taxon>
        <taxon>Bacteroidota</taxon>
        <taxon>Sphingobacteriia</taxon>
        <taxon>Sphingobacteriales</taxon>
        <taxon>Sphingobacteriaceae</taxon>
        <taxon>Pedobacter</taxon>
    </lineage>
</organism>
<dbReference type="Proteomes" id="UP000183200">
    <property type="component" value="Unassembled WGS sequence"/>
</dbReference>
<dbReference type="PROSITE" id="PS51257">
    <property type="entry name" value="PROKAR_LIPOPROTEIN"/>
    <property type="match status" value="1"/>
</dbReference>
<accession>A0A1H0HN11</accession>
<gene>
    <name evidence="2" type="ORF">SAMN05421820_112196</name>
</gene>
<feature type="signal peptide" evidence="1">
    <location>
        <begin position="1"/>
        <end position="22"/>
    </location>
</feature>
<protein>
    <recommendedName>
        <fullName evidence="4">DUF3828 domain-containing protein</fullName>
    </recommendedName>
</protein>
<sequence length="330" mass="37493">MNLKTLAIILFALFFYSCNVGTTRTWNTENINKDTKGQIKALNDSLMKCIKNNDLAGLRSLLSDALMEKSGNDMEQFVKQVGLMLKTTGYKVLNEQYANNSAVGLDNNIPVNISSDQGYTIHYKALNKEMYVSLLLPEGLTNELLITAIYGKYGEDWKLNIIQFGSYSVMGKKAPDYYKMAKESYGKANLIDAVNYSWIATRLLQPANAFIQYQKQSEITAFQLKVTKEANGKYQMPLVLDQIPGKPEVFRIYPEVLGDGIYPMVYYRSRIKLADTAALRVENEAVKKEVNRIFKGINEDKQAVLYWAFNELPDGQKRVEHFGFADKIKD</sequence>
<reference evidence="3" key="1">
    <citation type="submission" date="2016-10" db="EMBL/GenBank/DDBJ databases">
        <authorList>
            <person name="Varghese N."/>
            <person name="Submissions S."/>
        </authorList>
    </citation>
    <scope>NUCLEOTIDE SEQUENCE [LARGE SCALE GENOMIC DNA]</scope>
    <source>
        <strain evidence="3">DSM 19110</strain>
    </source>
</reference>
<evidence type="ECO:0000313" key="3">
    <source>
        <dbReference type="Proteomes" id="UP000183200"/>
    </source>
</evidence>
<evidence type="ECO:0000256" key="1">
    <source>
        <dbReference type="SAM" id="SignalP"/>
    </source>
</evidence>
<keyword evidence="1" id="KW-0732">Signal</keyword>
<name>A0A1H0HN11_9SPHI</name>
<evidence type="ECO:0000313" key="2">
    <source>
        <dbReference type="EMBL" id="SDO20413.1"/>
    </source>
</evidence>
<dbReference type="RefSeq" id="WP_143010563.1">
    <property type="nucleotide sequence ID" value="NZ_FNGY01000012.1"/>
</dbReference>